<dbReference type="RefSeq" id="WP_117680198.1">
    <property type="nucleotide sequence ID" value="NZ_CAJJKC010000011.1"/>
</dbReference>
<evidence type="ECO:0000256" key="2">
    <source>
        <dbReference type="PIRSR" id="PIRSR033579-3"/>
    </source>
</evidence>
<keyword evidence="2" id="KW-0479">Metal-binding</keyword>
<gene>
    <name evidence="3" type="ORF">DXC81_09625</name>
</gene>
<feature type="binding site" evidence="2">
    <location>
        <position position="253"/>
    </location>
    <ligand>
        <name>Co(2+)</name>
        <dbReference type="ChEBI" id="CHEBI:48828"/>
    </ligand>
</feature>
<protein>
    <submittedName>
        <fullName evidence="3">Sirohydrochlorin cobaltochelatase</fullName>
    </submittedName>
</protein>
<dbReference type="CDD" id="cd03413">
    <property type="entry name" value="CbiK_C"/>
    <property type="match status" value="1"/>
</dbReference>
<feature type="binding site" evidence="2">
    <location>
        <position position="190"/>
    </location>
    <ligand>
        <name>Co(2+)</name>
        <dbReference type="ChEBI" id="CHEBI:48828"/>
    </ligand>
</feature>
<dbReference type="GO" id="GO:0016852">
    <property type="term" value="F:sirohydrochlorin cobaltochelatase activity"/>
    <property type="evidence" value="ECO:0007669"/>
    <property type="project" value="InterPro"/>
</dbReference>
<dbReference type="EMBL" id="QSRJ01000013">
    <property type="protein sequence ID" value="RGL08055.1"/>
    <property type="molecule type" value="Genomic_DNA"/>
</dbReference>
<dbReference type="GO" id="GO:0019251">
    <property type="term" value="P:anaerobic cobalamin biosynthetic process"/>
    <property type="evidence" value="ECO:0007669"/>
    <property type="project" value="InterPro"/>
</dbReference>
<dbReference type="InterPro" id="IPR010388">
    <property type="entry name" value="Anaerobic_Co-chelatase"/>
</dbReference>
<feature type="active site" description="Proton acceptor" evidence="1">
    <location>
        <position position="190"/>
    </location>
</feature>
<organism evidence="3 4">
    <name type="scientific">Collinsella tanakaei</name>
    <dbReference type="NCBI Taxonomy" id="626935"/>
    <lineage>
        <taxon>Bacteria</taxon>
        <taxon>Bacillati</taxon>
        <taxon>Actinomycetota</taxon>
        <taxon>Coriobacteriia</taxon>
        <taxon>Coriobacteriales</taxon>
        <taxon>Coriobacteriaceae</taxon>
        <taxon>Collinsella</taxon>
    </lineage>
</organism>
<evidence type="ECO:0000313" key="4">
    <source>
        <dbReference type="Proteomes" id="UP000260943"/>
    </source>
</evidence>
<proteinExistence type="predicted"/>
<dbReference type="PROSITE" id="PS51257">
    <property type="entry name" value="PROKAR_LIPOPROTEIN"/>
    <property type="match status" value="1"/>
</dbReference>
<feature type="binding site" evidence="2">
    <location>
        <position position="221"/>
    </location>
    <ligand>
        <name>Co(2+)</name>
        <dbReference type="ChEBI" id="CHEBI:48828"/>
    </ligand>
</feature>
<accession>A0A3E4QPC2</accession>
<dbReference type="GO" id="GO:0046872">
    <property type="term" value="F:metal ion binding"/>
    <property type="evidence" value="ECO:0007669"/>
    <property type="project" value="UniProtKB-KW"/>
</dbReference>
<dbReference type="CDD" id="cd03412">
    <property type="entry name" value="CbiK_N"/>
    <property type="match status" value="1"/>
</dbReference>
<dbReference type="Gene3D" id="3.40.50.1400">
    <property type="match status" value="2"/>
</dbReference>
<dbReference type="Pfam" id="PF06180">
    <property type="entry name" value="CbiK"/>
    <property type="match status" value="1"/>
</dbReference>
<dbReference type="InterPro" id="IPR006311">
    <property type="entry name" value="TAT_signal"/>
</dbReference>
<evidence type="ECO:0000256" key="1">
    <source>
        <dbReference type="PIRSR" id="PIRSR033579-1"/>
    </source>
</evidence>
<dbReference type="SUPFAM" id="SSF53800">
    <property type="entry name" value="Chelatase"/>
    <property type="match status" value="1"/>
</dbReference>
<name>A0A3E4QPC2_9ACTN</name>
<reference evidence="3 4" key="1">
    <citation type="submission" date="2018-08" db="EMBL/GenBank/DDBJ databases">
        <title>A genome reference for cultivated species of the human gut microbiota.</title>
        <authorList>
            <person name="Zou Y."/>
            <person name="Xue W."/>
            <person name="Luo G."/>
        </authorList>
    </citation>
    <scope>NUCLEOTIDE SEQUENCE [LARGE SCALE GENOMIC DNA]</scope>
    <source>
        <strain evidence="3 4">TF08-14</strain>
    </source>
</reference>
<keyword evidence="2" id="KW-0170">Cobalt</keyword>
<sequence>MTPTISRRSLLSGGAAALALGALTGCSQNNDGAGSSGASAADAAKPVILVTSFGTSYNSTRHVTIGAIEDAIREKYGRDYDVRRAFTSQIIIDKLKERDGIEIDNVEEALDRAKADGVETVIVQPTHLMAGLEYTDIKDELDKRSDDFKQVALGEPLLASDADYQAVAEAIAEQRANLDDGTCAFVLMGHGTTADSNADYATMQRTFDALGKKQFFVGTVEAEPTCEDVIAGVQAAGYAKAVLSPFMVVAGDHATNDMADTSDPDSWASKFTAAGIETTCLLEGLGQYSGIDDIYVDHVAAAIESL</sequence>
<dbReference type="Proteomes" id="UP000260943">
    <property type="component" value="Unassembled WGS sequence"/>
</dbReference>
<dbReference type="AlphaFoldDB" id="A0A3E4QPC2"/>
<dbReference type="PIRSF" id="PIRSF033579">
    <property type="entry name" value="Anaer_Co_chel"/>
    <property type="match status" value="1"/>
</dbReference>
<comment type="caution">
    <text evidence="3">The sequence shown here is derived from an EMBL/GenBank/DDBJ whole genome shotgun (WGS) entry which is preliminary data.</text>
</comment>
<evidence type="ECO:0000313" key="3">
    <source>
        <dbReference type="EMBL" id="RGL08055.1"/>
    </source>
</evidence>
<dbReference type="PROSITE" id="PS51318">
    <property type="entry name" value="TAT"/>
    <property type="match status" value="1"/>
</dbReference>